<organism evidence="5 6">
    <name type="scientific">Ktedonosporobacter rubrisoli</name>
    <dbReference type="NCBI Taxonomy" id="2509675"/>
    <lineage>
        <taxon>Bacteria</taxon>
        <taxon>Bacillati</taxon>
        <taxon>Chloroflexota</taxon>
        <taxon>Ktedonobacteria</taxon>
        <taxon>Ktedonobacterales</taxon>
        <taxon>Ktedonosporobacteraceae</taxon>
        <taxon>Ktedonosporobacter</taxon>
    </lineage>
</organism>
<dbReference type="OrthoDB" id="9804790at2"/>
<dbReference type="SUPFAM" id="SSF51430">
    <property type="entry name" value="NAD(P)-linked oxidoreductase"/>
    <property type="match status" value="1"/>
</dbReference>
<dbReference type="PANTHER" id="PTHR43150">
    <property type="entry name" value="HYPERKINETIC, ISOFORM M"/>
    <property type="match status" value="1"/>
</dbReference>
<dbReference type="GO" id="GO:0005829">
    <property type="term" value="C:cytosol"/>
    <property type="evidence" value="ECO:0007669"/>
    <property type="project" value="UniProtKB-ARBA"/>
</dbReference>
<reference evidence="5 6" key="1">
    <citation type="submission" date="2019-01" db="EMBL/GenBank/DDBJ databases">
        <title>Ktedonosporobacter rubrisoli SCAWS-G2.</title>
        <authorList>
            <person name="Huang Y."/>
            <person name="Yan B."/>
        </authorList>
    </citation>
    <scope>NUCLEOTIDE SEQUENCE [LARGE SCALE GENOMIC DNA]</scope>
    <source>
        <strain evidence="5 6">SCAWS-G2</strain>
    </source>
</reference>
<accession>A0A4V0YYE9</accession>
<dbReference type="AlphaFoldDB" id="A0A4V0YYE9"/>
<proteinExistence type="inferred from homology"/>
<keyword evidence="6" id="KW-1185">Reference proteome</keyword>
<evidence type="ECO:0000313" key="5">
    <source>
        <dbReference type="EMBL" id="QBD75981.1"/>
    </source>
</evidence>
<keyword evidence="3" id="KW-0560">Oxidoreductase</keyword>
<protein>
    <submittedName>
        <fullName evidence="5">Aldo/keto reductase</fullName>
    </submittedName>
</protein>
<feature type="domain" description="NADP-dependent oxidoreductase" evidence="4">
    <location>
        <begin position="16"/>
        <end position="315"/>
    </location>
</feature>
<sequence>MEYRRLGRAGVKVSTISLGSWLTYSKSIEDQTAIQCIHRAYELGINFFDTANVYNLGEAEKVVGRALQAFPRESYVLASKVFHPMGDGPNDRGLSRKHIMEQCHASLKRLGTDYIDLYQCHRYDPETPLDEVLRALDDLITQGKVLYVGVSEWTATQIADAVYTSRALNLDQIVSNQPMYNMLSRFIEHDVIPLCEREGIGQVVFSPLAQGVLTGKYRPGEQPPVGSRAADSEINYFIKQLFMQDRTLSAIQHLQALAAEGGYTLAQLALAWTLSQKNVSSAIIGASRPEQIEENVKASTIKLSAEVLQRIDSVLEGLVSYEKPNF</sequence>
<dbReference type="RefSeq" id="WP_129886577.1">
    <property type="nucleotide sequence ID" value="NZ_CP035758.1"/>
</dbReference>
<dbReference type="PRINTS" id="PR00069">
    <property type="entry name" value="ALDKETRDTASE"/>
</dbReference>
<dbReference type="Gene3D" id="3.20.20.100">
    <property type="entry name" value="NADP-dependent oxidoreductase domain"/>
    <property type="match status" value="1"/>
</dbReference>
<dbReference type="InterPro" id="IPR036812">
    <property type="entry name" value="NAD(P)_OxRdtase_dom_sf"/>
</dbReference>
<name>A0A4V0YYE9_KTERU</name>
<dbReference type="InterPro" id="IPR023210">
    <property type="entry name" value="NADP_OxRdtase_dom"/>
</dbReference>
<dbReference type="CDD" id="cd19074">
    <property type="entry name" value="Aldo_ket_red_shaker-like"/>
    <property type="match status" value="1"/>
</dbReference>
<dbReference type="InterPro" id="IPR005399">
    <property type="entry name" value="K_chnl_volt-dep_bsu_KCNAB-rel"/>
</dbReference>
<dbReference type="InterPro" id="IPR020471">
    <property type="entry name" value="AKR"/>
</dbReference>
<dbReference type="PANTHER" id="PTHR43150:SF2">
    <property type="entry name" value="HYPERKINETIC, ISOFORM M"/>
    <property type="match status" value="1"/>
</dbReference>
<evidence type="ECO:0000313" key="6">
    <source>
        <dbReference type="Proteomes" id="UP000290365"/>
    </source>
</evidence>
<dbReference type="KEGG" id="kbs:EPA93_08165"/>
<gene>
    <name evidence="5" type="ORF">EPA93_08165</name>
</gene>
<dbReference type="Pfam" id="PF00248">
    <property type="entry name" value="Aldo_ket_red"/>
    <property type="match status" value="1"/>
</dbReference>
<dbReference type="FunFam" id="3.20.20.100:FF:000004">
    <property type="entry name" value="Oxidoreductase, aldo/keto reductase"/>
    <property type="match status" value="1"/>
</dbReference>
<evidence type="ECO:0000256" key="2">
    <source>
        <dbReference type="ARBA" id="ARBA00022857"/>
    </source>
</evidence>
<keyword evidence="2" id="KW-0521">NADP</keyword>
<dbReference type="EMBL" id="CP035758">
    <property type="protein sequence ID" value="QBD75981.1"/>
    <property type="molecule type" value="Genomic_DNA"/>
</dbReference>
<evidence type="ECO:0000256" key="1">
    <source>
        <dbReference type="ARBA" id="ARBA00006515"/>
    </source>
</evidence>
<evidence type="ECO:0000256" key="3">
    <source>
        <dbReference type="ARBA" id="ARBA00023002"/>
    </source>
</evidence>
<dbReference type="Proteomes" id="UP000290365">
    <property type="component" value="Chromosome"/>
</dbReference>
<comment type="similarity">
    <text evidence="1">Belongs to the shaker potassium channel beta subunit family.</text>
</comment>
<evidence type="ECO:0000259" key="4">
    <source>
        <dbReference type="Pfam" id="PF00248"/>
    </source>
</evidence>
<dbReference type="GO" id="GO:0016491">
    <property type="term" value="F:oxidoreductase activity"/>
    <property type="evidence" value="ECO:0007669"/>
    <property type="project" value="UniProtKB-KW"/>
</dbReference>